<dbReference type="InterPro" id="IPR049428">
    <property type="entry name" value="RecA-like_N"/>
</dbReference>
<organism evidence="6">
    <name type="scientific">Ackermannviridae sp. ctUml7</name>
    <dbReference type="NCBI Taxonomy" id="2825753"/>
    <lineage>
        <taxon>Viruses</taxon>
        <taxon>Duplodnaviria</taxon>
        <taxon>Heunggongvirae</taxon>
        <taxon>Uroviricota</taxon>
        <taxon>Caudoviricetes</taxon>
        <taxon>Pantevenvirales</taxon>
        <taxon>Ackermannviridae</taxon>
    </lineage>
</organism>
<keyword evidence="3" id="KW-0067">ATP-binding</keyword>
<dbReference type="InterPro" id="IPR013765">
    <property type="entry name" value="DNA_recomb/repair_RecA"/>
</dbReference>
<evidence type="ECO:0000256" key="2">
    <source>
        <dbReference type="ARBA" id="ARBA00022741"/>
    </source>
</evidence>
<dbReference type="GO" id="GO:0003697">
    <property type="term" value="F:single-stranded DNA binding"/>
    <property type="evidence" value="ECO:0007669"/>
    <property type="project" value="InterPro"/>
</dbReference>
<name>A0A8S5V9L5_9CAUD</name>
<dbReference type="InterPro" id="IPR027417">
    <property type="entry name" value="P-loop_NTPase"/>
</dbReference>
<feature type="domain" description="RecA family profile 2" evidence="5">
    <location>
        <begin position="207"/>
        <end position="286"/>
    </location>
</feature>
<evidence type="ECO:0000259" key="5">
    <source>
        <dbReference type="PROSITE" id="PS50163"/>
    </source>
</evidence>
<sequence length="372" mass="42206">MAKKTKSKKTKSLQSIMNKYSQVSLASEMYNEVENMPWLPSRSLVMNWVMGGGIPFGKVLELFGQESSGKSLVALDFLAVCQKLGGWGMWVDAESSYSKDWWTTNGIDLSKVLVFHENAIEVISDWTIETARALRKKLTHNEPILYVLDSIAALDTIERLEMEQTDEKAEMGIRAKAMGNFLRKRSKELADLGVTCIFINQLRKKLGTMFEDPETTPGGEAMKFFAHIRMGFYRKKQIKEKVHGKETWVGNYVSLRMKKNKVAPPRPTMETEVYFLADYCQPGFSRYAGLAEVLESSGAVKREKGSSIYYDKDGNKIARGEEALQSLLEENKEMRSKLIKLAGINTFSNTKKILEDLNDKEINLFPVGEEEE</sequence>
<dbReference type="GO" id="GO:0008094">
    <property type="term" value="F:ATP-dependent activity, acting on DNA"/>
    <property type="evidence" value="ECO:0007669"/>
    <property type="project" value="InterPro"/>
</dbReference>
<dbReference type="GO" id="GO:0006281">
    <property type="term" value="P:DNA repair"/>
    <property type="evidence" value="ECO:0007669"/>
    <property type="project" value="InterPro"/>
</dbReference>
<dbReference type="SUPFAM" id="SSF52540">
    <property type="entry name" value="P-loop containing nucleoside triphosphate hydrolases"/>
    <property type="match status" value="1"/>
</dbReference>
<evidence type="ECO:0000256" key="4">
    <source>
        <dbReference type="ARBA" id="ARBA00023172"/>
    </source>
</evidence>
<accession>A0A8S5V9L5</accession>
<evidence type="ECO:0000313" key="6">
    <source>
        <dbReference type="EMBL" id="DAG03405.1"/>
    </source>
</evidence>
<dbReference type="Gene3D" id="3.40.50.300">
    <property type="entry name" value="P-loop containing nucleotide triphosphate hydrolases"/>
    <property type="match status" value="1"/>
</dbReference>
<comment type="similarity">
    <text evidence="1">Belongs to the RecA family.</text>
</comment>
<dbReference type="GO" id="GO:0005524">
    <property type="term" value="F:ATP binding"/>
    <property type="evidence" value="ECO:0007669"/>
    <property type="project" value="UniProtKB-KW"/>
</dbReference>
<dbReference type="PROSITE" id="PS50163">
    <property type="entry name" value="RECA_3"/>
    <property type="match status" value="1"/>
</dbReference>
<proteinExistence type="inferred from homology"/>
<dbReference type="InterPro" id="IPR020587">
    <property type="entry name" value="RecA_monomer-monomer_interface"/>
</dbReference>
<evidence type="ECO:0000256" key="1">
    <source>
        <dbReference type="ARBA" id="ARBA00009391"/>
    </source>
</evidence>
<dbReference type="EMBL" id="BK016230">
    <property type="protein sequence ID" value="DAG03405.1"/>
    <property type="molecule type" value="Genomic_DNA"/>
</dbReference>
<dbReference type="PANTHER" id="PTHR45900:SF1">
    <property type="entry name" value="MITOCHONDRIAL DNA REPAIR PROTEIN RECA HOMOLOG-RELATED"/>
    <property type="match status" value="1"/>
</dbReference>
<keyword evidence="4" id="KW-0233">DNA recombination</keyword>
<protein>
    <submittedName>
        <fullName evidence="6">Protein recA</fullName>
    </submittedName>
</protein>
<reference evidence="6" key="1">
    <citation type="journal article" date="2021" name="Proc. Natl. Acad. Sci. U.S.A.">
        <title>A Catalog of Tens of Thousands of Viruses from Human Metagenomes Reveals Hidden Associations with Chronic Diseases.</title>
        <authorList>
            <person name="Tisza M.J."/>
            <person name="Buck C.B."/>
        </authorList>
    </citation>
    <scope>NUCLEOTIDE SEQUENCE</scope>
    <source>
        <strain evidence="6">CtUml7</strain>
    </source>
</reference>
<dbReference type="PANTHER" id="PTHR45900">
    <property type="entry name" value="RECA"/>
    <property type="match status" value="1"/>
</dbReference>
<dbReference type="GO" id="GO:0006310">
    <property type="term" value="P:DNA recombination"/>
    <property type="evidence" value="ECO:0007669"/>
    <property type="project" value="UniProtKB-KW"/>
</dbReference>
<keyword evidence="2" id="KW-0547">Nucleotide-binding</keyword>
<evidence type="ECO:0000256" key="3">
    <source>
        <dbReference type="ARBA" id="ARBA00022840"/>
    </source>
</evidence>
<dbReference type="PRINTS" id="PR00142">
    <property type="entry name" value="RECA"/>
</dbReference>
<dbReference type="Pfam" id="PF00154">
    <property type="entry name" value="RecA_N"/>
    <property type="match status" value="1"/>
</dbReference>